<organism evidence="1 2">
    <name type="scientific">Vreelandella aquamarina</name>
    <dbReference type="NCBI Taxonomy" id="77097"/>
    <lineage>
        <taxon>Bacteria</taxon>
        <taxon>Pseudomonadati</taxon>
        <taxon>Pseudomonadota</taxon>
        <taxon>Gammaproteobacteria</taxon>
        <taxon>Oceanospirillales</taxon>
        <taxon>Halomonadaceae</taxon>
        <taxon>Vreelandella</taxon>
    </lineage>
</organism>
<evidence type="ECO:0000313" key="2">
    <source>
        <dbReference type="Proteomes" id="UP001319846"/>
    </source>
</evidence>
<dbReference type="EMBL" id="JABYQT010000002">
    <property type="protein sequence ID" value="MBZ5486492.1"/>
    <property type="molecule type" value="Genomic_DNA"/>
</dbReference>
<reference evidence="1" key="1">
    <citation type="submission" date="2020-06" db="EMBL/GenBank/DDBJ databases">
        <title>Whole Genome Sequence of Halomonas aquamarina MB598.</title>
        <authorList>
            <person name="Pervaiz M."/>
            <person name="Fariq A."/>
            <person name="Yasmin A."/>
            <person name="Welch M."/>
        </authorList>
    </citation>
    <scope>NUCLEOTIDE SEQUENCE</scope>
    <source>
        <strain evidence="1">MB598</strain>
    </source>
</reference>
<accession>A0ACC5VS62</accession>
<proteinExistence type="predicted"/>
<name>A0ACC5VS62_9GAMM</name>
<keyword evidence="2" id="KW-1185">Reference proteome</keyword>
<gene>
    <name evidence="1" type="ORF">HW452_03040</name>
</gene>
<sequence length="255" mass="29522">MDIEFIQWVVSGGVGGAIISFALKIWFETRIKNSIKLEYDTRLLELKNELEKESSALSVIQNHYRATNSVGHEKVLESLEALWIGMVNIKKNMPPVLSFIDVLLEKDFGKKLGCHEHKNFADITDADIMKMFSGELENVKQYRLFSGELIYSYFASYQRLVARISLVIKTGREDKDVPLWWKDGICRSVIFSVCSKEEVVEFDKLEYQRMGWLLNLIEQKFLFNANQIISGEVSIDNAFEQSNRIMQKYNSEPLK</sequence>
<protein>
    <submittedName>
        <fullName evidence="1">Uncharacterized protein</fullName>
    </submittedName>
</protein>
<dbReference type="Proteomes" id="UP001319846">
    <property type="component" value="Unassembled WGS sequence"/>
</dbReference>
<comment type="caution">
    <text evidence="1">The sequence shown here is derived from an EMBL/GenBank/DDBJ whole genome shotgun (WGS) entry which is preliminary data.</text>
</comment>
<evidence type="ECO:0000313" key="1">
    <source>
        <dbReference type="EMBL" id="MBZ5486492.1"/>
    </source>
</evidence>